<evidence type="ECO:0000313" key="4">
    <source>
        <dbReference type="Proteomes" id="UP001175000"/>
    </source>
</evidence>
<feature type="transmembrane region" description="Helical" evidence="2">
    <location>
        <begin position="197"/>
        <end position="215"/>
    </location>
</feature>
<protein>
    <submittedName>
        <fullName evidence="3">Uncharacterized protein</fullName>
    </submittedName>
</protein>
<reference evidence="3" key="1">
    <citation type="submission" date="2023-06" db="EMBL/GenBank/DDBJ databases">
        <title>Genome-scale phylogeny and comparative genomics of the fungal order Sordariales.</title>
        <authorList>
            <consortium name="Lawrence Berkeley National Laboratory"/>
            <person name="Hensen N."/>
            <person name="Bonometti L."/>
            <person name="Westerberg I."/>
            <person name="Brannstrom I.O."/>
            <person name="Guillou S."/>
            <person name="Cros-Aarteil S."/>
            <person name="Calhoun S."/>
            <person name="Haridas S."/>
            <person name="Kuo A."/>
            <person name="Mondo S."/>
            <person name="Pangilinan J."/>
            <person name="Riley R."/>
            <person name="Labutti K."/>
            <person name="Andreopoulos B."/>
            <person name="Lipzen A."/>
            <person name="Chen C."/>
            <person name="Yanf M."/>
            <person name="Daum C."/>
            <person name="Ng V."/>
            <person name="Clum A."/>
            <person name="Steindorff A."/>
            <person name="Ohm R."/>
            <person name="Martin F."/>
            <person name="Silar P."/>
            <person name="Natvig D."/>
            <person name="Lalanne C."/>
            <person name="Gautier V."/>
            <person name="Ament-Velasquez S.L."/>
            <person name="Kruys A."/>
            <person name="Hutchinson M.I."/>
            <person name="Powell A.J."/>
            <person name="Barry K."/>
            <person name="Miller A.N."/>
            <person name="Grigoriev I.V."/>
            <person name="Debuchy R."/>
            <person name="Gladieux P."/>
            <person name="Thoren M.H."/>
            <person name="Johannesson H."/>
        </authorList>
    </citation>
    <scope>NUCLEOTIDE SEQUENCE</scope>
    <source>
        <strain evidence="3">CBS 606.72</strain>
    </source>
</reference>
<gene>
    <name evidence="3" type="ORF">B0T14DRAFT_495975</name>
</gene>
<accession>A0AA39WPI3</accession>
<evidence type="ECO:0000256" key="2">
    <source>
        <dbReference type="SAM" id="Phobius"/>
    </source>
</evidence>
<dbReference type="EMBL" id="JAULSU010000004">
    <property type="protein sequence ID" value="KAK0619156.1"/>
    <property type="molecule type" value="Genomic_DNA"/>
</dbReference>
<comment type="caution">
    <text evidence="3">The sequence shown here is derived from an EMBL/GenBank/DDBJ whole genome shotgun (WGS) entry which is preliminary data.</text>
</comment>
<feature type="transmembrane region" description="Helical" evidence="2">
    <location>
        <begin position="87"/>
        <end position="111"/>
    </location>
</feature>
<keyword evidence="2" id="KW-0812">Transmembrane</keyword>
<dbReference type="Pfam" id="PF11374">
    <property type="entry name" value="DUF3176"/>
    <property type="match status" value="1"/>
</dbReference>
<dbReference type="PANTHER" id="PTHR35394:SF5">
    <property type="entry name" value="DUF3176 DOMAIN-CONTAINING PROTEIN"/>
    <property type="match status" value="1"/>
</dbReference>
<keyword evidence="2" id="KW-1133">Transmembrane helix</keyword>
<feature type="transmembrane region" description="Helical" evidence="2">
    <location>
        <begin position="131"/>
        <end position="152"/>
    </location>
</feature>
<feature type="compositionally biased region" description="Pro residues" evidence="1">
    <location>
        <begin position="1"/>
        <end position="10"/>
    </location>
</feature>
<evidence type="ECO:0000256" key="1">
    <source>
        <dbReference type="SAM" id="MobiDB-lite"/>
    </source>
</evidence>
<dbReference type="InterPro" id="IPR021514">
    <property type="entry name" value="DUF3176"/>
</dbReference>
<sequence>MSTGPLPLPSPRISEGGDDWGRSRSPSPNPALRGRNPEMAGSGRVSPEDTSLNDPLDHGGPTSYQPLHWEKGHIKEHKGRPHVIRYWPLEIAGIGGALIMMAVTIFLLWFFHGKDYYDSWGRYTSIGFTTVIATLATATRSCMLFGVAEIIGQLKWVWFTRRTRPLYHLYQFDEASRGIIGSLEILPMLFKNLRSRLSAYALAAVAIVLVGSAFGPSTQQALGLRPCNITLTNTTAQVPIANFATGDLYRIPGGTEVEATVDMKGLIVEALTNPSDVETSVKANCTSGRCYFPTYGTNTTYASIGLCSRCIDRTASATRLSTGIVTLPLSGLLPSLRINTIPPYEPFLSAAFLPSSPFDADLSDRALGSVHILTGKHPTPNSAQSASYTAVTCTLYPCLKTYHGSVAGGRLTESVLTTVPTVKQPSGADPNTGNYTAIRLPCPLDPNPWDNTATLYNDQNIANAEPSPHRTWGTFRLPGSAAESPVPNACLYKLDIEYGKALTKFFSTLLNGTCTYDTLQGDDLQCGDKWWLSQLYFGGYADFLRLSYVFGNLSTVVTNRLRITGWGPDQHRAPTAPGGTTLQWKGPGYGVDGTVQVRVTCMYFDWPWIIPPAVMLLTSTALLIWTVTKNYTEQRIPLWKSDPLPLMFFGFGKKGVTGRDVPDDVTISAMHRKAKGIQVRCLVGDEEEGPGLIKTVGMGGLRRRVPGGDGREGYRMESMDARLLEEDV</sequence>
<dbReference type="PANTHER" id="PTHR35394">
    <property type="entry name" value="DUF3176 DOMAIN-CONTAINING PROTEIN"/>
    <property type="match status" value="1"/>
</dbReference>
<organism evidence="3 4">
    <name type="scientific">Immersiella caudata</name>
    <dbReference type="NCBI Taxonomy" id="314043"/>
    <lineage>
        <taxon>Eukaryota</taxon>
        <taxon>Fungi</taxon>
        <taxon>Dikarya</taxon>
        <taxon>Ascomycota</taxon>
        <taxon>Pezizomycotina</taxon>
        <taxon>Sordariomycetes</taxon>
        <taxon>Sordariomycetidae</taxon>
        <taxon>Sordariales</taxon>
        <taxon>Lasiosphaeriaceae</taxon>
        <taxon>Immersiella</taxon>
    </lineage>
</organism>
<dbReference type="Proteomes" id="UP001175000">
    <property type="component" value="Unassembled WGS sequence"/>
</dbReference>
<keyword evidence="4" id="KW-1185">Reference proteome</keyword>
<proteinExistence type="predicted"/>
<feature type="region of interest" description="Disordered" evidence="1">
    <location>
        <begin position="1"/>
        <end position="58"/>
    </location>
</feature>
<keyword evidence="2" id="KW-0472">Membrane</keyword>
<dbReference type="AlphaFoldDB" id="A0AA39WPI3"/>
<evidence type="ECO:0000313" key="3">
    <source>
        <dbReference type="EMBL" id="KAK0619156.1"/>
    </source>
</evidence>
<name>A0AA39WPI3_9PEZI</name>